<accession>A0ABU9DDL2</accession>
<proteinExistence type="predicted"/>
<feature type="transmembrane region" description="Helical" evidence="1">
    <location>
        <begin position="64"/>
        <end position="82"/>
    </location>
</feature>
<evidence type="ECO:0000259" key="2">
    <source>
        <dbReference type="Pfam" id="PF00534"/>
    </source>
</evidence>
<keyword evidence="5" id="KW-1185">Reference proteome</keyword>
<feature type="domain" description="Glycosyltransferase subfamily 4-like N-terminal" evidence="3">
    <location>
        <begin position="18"/>
        <end position="186"/>
    </location>
</feature>
<dbReference type="RefSeq" id="WP_341413988.1">
    <property type="nucleotide sequence ID" value="NZ_JBBPCC010000001.1"/>
</dbReference>
<organism evidence="4 5">
    <name type="scientific">Paenibacillus filicis</name>
    <dbReference type="NCBI Taxonomy" id="669464"/>
    <lineage>
        <taxon>Bacteria</taxon>
        <taxon>Bacillati</taxon>
        <taxon>Bacillota</taxon>
        <taxon>Bacilli</taxon>
        <taxon>Bacillales</taxon>
        <taxon>Paenibacillaceae</taxon>
        <taxon>Paenibacillus</taxon>
    </lineage>
</organism>
<dbReference type="InterPro" id="IPR001296">
    <property type="entry name" value="Glyco_trans_1"/>
</dbReference>
<evidence type="ECO:0000313" key="5">
    <source>
        <dbReference type="Proteomes" id="UP001469365"/>
    </source>
</evidence>
<dbReference type="EC" id="2.4.-.-" evidence="4"/>
<keyword evidence="1" id="KW-0812">Transmembrane</keyword>
<keyword evidence="1" id="KW-1133">Transmembrane helix</keyword>
<comment type="caution">
    <text evidence="4">The sequence shown here is derived from an EMBL/GenBank/DDBJ whole genome shotgun (WGS) entry which is preliminary data.</text>
</comment>
<keyword evidence="4" id="KW-0328">Glycosyltransferase</keyword>
<reference evidence="4 5" key="1">
    <citation type="submission" date="2024-04" db="EMBL/GenBank/DDBJ databases">
        <title>draft genome sequnece of Paenibacillus filicis.</title>
        <authorList>
            <person name="Kim D.-U."/>
        </authorList>
    </citation>
    <scope>NUCLEOTIDE SEQUENCE [LARGE SCALE GENOMIC DNA]</scope>
    <source>
        <strain evidence="4 5">KACC14197</strain>
    </source>
</reference>
<evidence type="ECO:0000259" key="3">
    <source>
        <dbReference type="Pfam" id="PF13439"/>
    </source>
</evidence>
<keyword evidence="1" id="KW-0472">Membrane</keyword>
<evidence type="ECO:0000313" key="4">
    <source>
        <dbReference type="EMBL" id="MEK8126947.1"/>
    </source>
</evidence>
<protein>
    <submittedName>
        <fullName evidence="4">Glycosyltransferase family 4 protein</fullName>
        <ecNumber evidence="4">2.4.-.-</ecNumber>
    </submittedName>
</protein>
<dbReference type="PANTHER" id="PTHR12526:SF636">
    <property type="entry name" value="BLL3647 PROTEIN"/>
    <property type="match status" value="1"/>
</dbReference>
<dbReference type="SUPFAM" id="SSF53756">
    <property type="entry name" value="UDP-Glycosyltransferase/glycogen phosphorylase"/>
    <property type="match status" value="1"/>
</dbReference>
<keyword evidence="4" id="KW-0808">Transferase</keyword>
<dbReference type="Pfam" id="PF00534">
    <property type="entry name" value="Glycos_transf_1"/>
    <property type="match status" value="1"/>
</dbReference>
<dbReference type="Pfam" id="PF13439">
    <property type="entry name" value="Glyco_transf_4"/>
    <property type="match status" value="1"/>
</dbReference>
<dbReference type="PANTHER" id="PTHR12526">
    <property type="entry name" value="GLYCOSYLTRANSFERASE"/>
    <property type="match status" value="1"/>
</dbReference>
<dbReference type="Proteomes" id="UP001469365">
    <property type="component" value="Unassembled WGS sequence"/>
</dbReference>
<name>A0ABU9DDL2_9BACL</name>
<sequence length="397" mass="44471">MTARKKIVIVAHDVGGGGGMERHLEEIIMRLKRDAEVTVVAASMKLADPAGVRFIRIPVMAKPVPLKMIVFAIMATLRLLFIKRDLLHTTGAIVLNRADVSTVHFCHAGYVQATGNTRSKLNRSLLRRWNSALASSIALSMERLIYKPKRTRRLVTVSGRVKEELLSAFPYERHQVEVVPNGVDTSCFRPMPEREKRALRSKHGLPVNGEFLLFMGGDWPLKGLDFVIDAFNRLAVEHPSLHLIVVGKGDPEAYGPKVTEFARERVCFAGKRPNPEEWFGMSDLFIFPSSYETFSLVVHEAAAAGLVVLSTRVGGVEDLIEDGVNGYWIERDGEQIARLVREVLADPARQTALGEAARARVAALTWDHTYSLMNDQYARMYEQRNGSRGYEIERTHP</sequence>
<feature type="domain" description="Glycosyl transferase family 1" evidence="2">
    <location>
        <begin position="196"/>
        <end position="359"/>
    </location>
</feature>
<dbReference type="GO" id="GO:0016757">
    <property type="term" value="F:glycosyltransferase activity"/>
    <property type="evidence" value="ECO:0007669"/>
    <property type="project" value="UniProtKB-KW"/>
</dbReference>
<dbReference type="EMBL" id="JBBPCC010000001">
    <property type="protein sequence ID" value="MEK8126947.1"/>
    <property type="molecule type" value="Genomic_DNA"/>
</dbReference>
<gene>
    <name evidence="4" type="ORF">WMW72_03390</name>
</gene>
<dbReference type="Gene3D" id="3.40.50.2000">
    <property type="entry name" value="Glycogen Phosphorylase B"/>
    <property type="match status" value="2"/>
</dbReference>
<dbReference type="InterPro" id="IPR028098">
    <property type="entry name" value="Glyco_trans_4-like_N"/>
</dbReference>
<dbReference type="CDD" id="cd03801">
    <property type="entry name" value="GT4_PimA-like"/>
    <property type="match status" value="1"/>
</dbReference>
<evidence type="ECO:0000256" key="1">
    <source>
        <dbReference type="SAM" id="Phobius"/>
    </source>
</evidence>